<protein>
    <submittedName>
        <fullName evidence="2">ORF1119</fullName>
    </submittedName>
</protein>
<organism evidence="2">
    <name type="scientific">White spot syndrome virus</name>
    <dbReference type="NCBI Taxonomy" id="342409"/>
    <lineage>
        <taxon>Viruses</taxon>
        <taxon>Viruses incertae sedis</taxon>
        <taxon>Naldaviricetes</taxon>
        <taxon>Nimaviridae</taxon>
        <taxon>Whispovirus</taxon>
    </lineage>
</organism>
<sequence>MSKYVDSPVKALTLLHTFFRPLNLIFLFLSIIFLHNFVLGAVSATSFTACLWLTIKLQSLGGTTNPHLHMFLDVKNMFSFQMLFFFVEEREQDRARTEDEGATIDETEETEFELEGVCTHMPLLLLIPDEIFFLLNFVFFFSVREELGEIL</sequence>
<keyword evidence="1" id="KW-0472">Membrane</keyword>
<feature type="transmembrane region" description="Helical" evidence="1">
    <location>
        <begin position="24"/>
        <end position="55"/>
    </location>
</feature>
<dbReference type="EMBL" id="MF768985">
    <property type="protein sequence ID" value="ATU83516.1"/>
    <property type="molecule type" value="Genomic_DNA"/>
</dbReference>
<evidence type="ECO:0000313" key="2">
    <source>
        <dbReference type="EMBL" id="ATU83516.1"/>
    </source>
</evidence>
<reference evidence="2" key="1">
    <citation type="journal article" date="2018" name="Aquaculture">
        <title>Complete genome sequence of a white spot syndrome virus associated with a disease incursion in Australia.</title>
        <authorList>
            <person name="Oakey J."/>
            <person name="Smith C.S."/>
        </authorList>
    </citation>
    <scope>NUCLEOTIDE SEQUENCE [LARGE SCALE GENOMIC DNA]</scope>
    <source>
        <strain evidence="2">WSSV-AU</strain>
    </source>
</reference>
<evidence type="ECO:0000256" key="1">
    <source>
        <dbReference type="SAM" id="Phobius"/>
    </source>
</evidence>
<dbReference type="Proteomes" id="UP000267516">
    <property type="component" value="Segment"/>
</dbReference>
<name>A0A2D3I556_9VIRU</name>
<proteinExistence type="predicted"/>
<keyword evidence="1" id="KW-0812">Transmembrane</keyword>
<keyword evidence="1" id="KW-1133">Transmembrane helix</keyword>
<feature type="transmembrane region" description="Helical" evidence="1">
    <location>
        <begin position="123"/>
        <end position="143"/>
    </location>
</feature>
<accession>A0A2D3I556</accession>